<keyword evidence="8" id="KW-1185">Reference proteome</keyword>
<dbReference type="GO" id="GO:0004563">
    <property type="term" value="F:beta-N-acetylhexosaminidase activity"/>
    <property type="evidence" value="ECO:0007669"/>
    <property type="project" value="UniProtKB-EC"/>
</dbReference>
<name>A0A7V7QIJ8_9FIRM</name>
<keyword evidence="5" id="KW-0326">Glycosidase</keyword>
<dbReference type="SUPFAM" id="SSF51445">
    <property type="entry name" value="(Trans)glycosidases"/>
    <property type="match status" value="1"/>
</dbReference>
<dbReference type="Gene3D" id="3.40.50.1700">
    <property type="entry name" value="Glycoside hydrolase family 3 C-terminal domain"/>
    <property type="match status" value="1"/>
</dbReference>
<reference evidence="7 8" key="2">
    <citation type="submission" date="2020-02" db="EMBL/GenBank/DDBJ databases">
        <title>Candidatus Galacturonibacter soehngenii shows hetero-acetogenic catabolism of galacturonic acid but lacks a canonical carbon monoxide dehydrogenase/acetyl-CoA synthase complex.</title>
        <authorList>
            <person name="Diender M."/>
            <person name="Stouten G.R."/>
            <person name="Petersen J.F."/>
            <person name="Nielsen P.H."/>
            <person name="Dueholm M.S."/>
            <person name="Pronk J.T."/>
            <person name="Van Loosdrecht M.C.M."/>
        </authorList>
    </citation>
    <scope>NUCLEOTIDE SEQUENCE [LARGE SCALE GENOMIC DNA]</scope>
    <source>
        <strain evidence="7">GalUA</strain>
    </source>
</reference>
<dbReference type="OrthoDB" id="9805821at2"/>
<comment type="catalytic activity">
    <reaction evidence="1">
        <text>Hydrolysis of terminal non-reducing N-acetyl-D-hexosamine residues in N-acetyl-beta-D-hexosaminides.</text>
        <dbReference type="EC" id="3.2.1.52"/>
    </reaction>
</comment>
<accession>A0A7V7QIJ8</accession>
<dbReference type="PANTHER" id="PTHR30480:SF13">
    <property type="entry name" value="BETA-HEXOSAMINIDASE"/>
    <property type="match status" value="1"/>
</dbReference>
<comment type="similarity">
    <text evidence="2">Belongs to the glycosyl hydrolase 3 family.</text>
</comment>
<gene>
    <name evidence="7" type="ORF">F7O84_15160</name>
</gene>
<dbReference type="Gene3D" id="3.20.20.300">
    <property type="entry name" value="Glycoside hydrolase, family 3, N-terminal domain"/>
    <property type="match status" value="1"/>
</dbReference>
<evidence type="ECO:0000313" key="7">
    <source>
        <dbReference type="EMBL" id="KAB1435721.1"/>
    </source>
</evidence>
<protein>
    <recommendedName>
        <fullName evidence="3">beta-N-acetylhexosaminidase</fullName>
        <ecNumber evidence="3">3.2.1.52</ecNumber>
    </recommendedName>
</protein>
<dbReference type="RefSeq" id="WP_151147162.1">
    <property type="nucleotide sequence ID" value="NZ_WAGX01000007.1"/>
</dbReference>
<keyword evidence="4 7" id="KW-0378">Hydrolase</keyword>
<evidence type="ECO:0000256" key="3">
    <source>
        <dbReference type="ARBA" id="ARBA00012663"/>
    </source>
</evidence>
<dbReference type="AlphaFoldDB" id="A0A7V7QIJ8"/>
<dbReference type="EMBL" id="WAGX01000007">
    <property type="protein sequence ID" value="KAB1435721.1"/>
    <property type="molecule type" value="Genomic_DNA"/>
</dbReference>
<evidence type="ECO:0000259" key="6">
    <source>
        <dbReference type="Pfam" id="PF00933"/>
    </source>
</evidence>
<dbReference type="PANTHER" id="PTHR30480">
    <property type="entry name" value="BETA-HEXOSAMINIDASE-RELATED"/>
    <property type="match status" value="1"/>
</dbReference>
<feature type="domain" description="Glycoside hydrolase family 3 N-terminal" evidence="6">
    <location>
        <begin position="28"/>
        <end position="347"/>
    </location>
</feature>
<dbReference type="InterPro" id="IPR050226">
    <property type="entry name" value="NagZ_Beta-hexosaminidase"/>
</dbReference>
<organism evidence="7 8">
    <name type="scientific">Candidatus Galacturonatibacter soehngenii</name>
    <dbReference type="NCBI Taxonomy" id="2307010"/>
    <lineage>
        <taxon>Bacteria</taxon>
        <taxon>Bacillati</taxon>
        <taxon>Bacillota</taxon>
        <taxon>Clostridia</taxon>
        <taxon>Lachnospirales</taxon>
        <taxon>Lachnospiraceae</taxon>
        <taxon>Candidatus Galacturonatibacter</taxon>
    </lineage>
</organism>
<evidence type="ECO:0000256" key="4">
    <source>
        <dbReference type="ARBA" id="ARBA00022801"/>
    </source>
</evidence>
<dbReference type="GO" id="GO:0009254">
    <property type="term" value="P:peptidoglycan turnover"/>
    <property type="evidence" value="ECO:0007669"/>
    <property type="project" value="TreeGrafter"/>
</dbReference>
<dbReference type="Proteomes" id="UP000461768">
    <property type="component" value="Unassembled WGS sequence"/>
</dbReference>
<reference evidence="7 8" key="1">
    <citation type="submission" date="2019-09" db="EMBL/GenBank/DDBJ databases">
        <authorList>
            <person name="Valk L.C."/>
        </authorList>
    </citation>
    <scope>NUCLEOTIDE SEQUENCE [LARGE SCALE GENOMIC DNA]</scope>
    <source>
        <strain evidence="7">GalUA</strain>
    </source>
</reference>
<proteinExistence type="inferred from homology"/>
<evidence type="ECO:0000256" key="1">
    <source>
        <dbReference type="ARBA" id="ARBA00001231"/>
    </source>
</evidence>
<dbReference type="InterPro" id="IPR017853">
    <property type="entry name" value="GH"/>
</dbReference>
<evidence type="ECO:0000256" key="2">
    <source>
        <dbReference type="ARBA" id="ARBA00005336"/>
    </source>
</evidence>
<evidence type="ECO:0000313" key="8">
    <source>
        <dbReference type="Proteomes" id="UP000461768"/>
    </source>
</evidence>
<dbReference type="Pfam" id="PF00933">
    <property type="entry name" value="Glyco_hydro_3"/>
    <property type="match status" value="1"/>
</dbReference>
<dbReference type="EC" id="3.2.1.52" evidence="3"/>
<dbReference type="InterPro" id="IPR001764">
    <property type="entry name" value="Glyco_hydro_3_N"/>
</dbReference>
<evidence type="ECO:0000256" key="5">
    <source>
        <dbReference type="ARBA" id="ARBA00023295"/>
    </source>
</evidence>
<dbReference type="InterPro" id="IPR036881">
    <property type="entry name" value="Glyco_hydro_3_C_sf"/>
</dbReference>
<dbReference type="InterPro" id="IPR036962">
    <property type="entry name" value="Glyco_hydro_3_N_sf"/>
</dbReference>
<dbReference type="GO" id="GO:0005975">
    <property type="term" value="P:carbohydrate metabolic process"/>
    <property type="evidence" value="ECO:0007669"/>
    <property type="project" value="InterPro"/>
</dbReference>
<sequence>MAVNLKAKPFYLEEEDIKWVKDTIKAMTIEEKIGQLFINLGKSTKEDDIRELVETYHIGGVRYTETAAEKIYEQNKLYQKYSKVPVFIAANCEAGGNGACKEGTLVATQAQCGATHSNKAAYEMGRISGIEADAIGCNWTFGPIVDILLNWRNTIVNTRAFGKDPEEILDMAKAYIKGVQESNLLACAKHFPGDGVEERDQHLVMGINDLSCEEWDKTFGKVYKELIDEGLESIMVGHIALPSYSQKINPDIKLDEIMPATLSPELITGLLRNQLGFNGLVLTDATHMGGLLSAKPRSEQVPGTIAAGCDMFLFLHDIKEDMQYMMDGYKKGIITQERLQEALERILGMKARLNLHKKHTQKIYAGHKDNLQKIGCKEHKDIAKAIADESITLVKDTQAMLPIDVNKKKRARLYYIESEPVCYQSGTDPVKQIVIDELKRAGFELDVNESYYEMEVKNSSPFNKFKAMEMPTVEEFKEKYDVVFVFVHMKGYAQENNVRVKYSSAHSNELPWWVREVETVCVSLNYTNHLYDLPMMKTYINAYAPTKECIQATIEKIVGKSEFKGKYNDNVWCERWDTKL</sequence>
<comment type="caution">
    <text evidence="7">The sequence shown here is derived from an EMBL/GenBank/DDBJ whole genome shotgun (WGS) entry which is preliminary data.</text>
</comment>